<comment type="caution">
    <text evidence="1">The sequence shown here is derived from an EMBL/GenBank/DDBJ whole genome shotgun (WGS) entry which is preliminary data.</text>
</comment>
<evidence type="ECO:0000313" key="1">
    <source>
        <dbReference type="EMBL" id="CAG7555534.1"/>
    </source>
</evidence>
<accession>A0A8J2NE72</accession>
<dbReference type="Proteomes" id="UP000693738">
    <property type="component" value="Unassembled WGS sequence"/>
</dbReference>
<dbReference type="AlphaFoldDB" id="A0A8J2NE72"/>
<dbReference type="EMBL" id="CAJSTJ010000055">
    <property type="protein sequence ID" value="CAG7555534.1"/>
    <property type="molecule type" value="Genomic_DNA"/>
</dbReference>
<sequence length="121" mass="13829">MPPVDTPSLAYQMSYVSSGLENQEARAVEQRHTEARSCIGTRETGQYGRGKLLELAAVKGEDPTHILFRRHVESGSLCIDLEAYYLDRDAIALKKMVESEDQDLEEHHEKFMARLRRFCEA</sequence>
<organism evidence="1 2">
    <name type="scientific">Fusarium equiseti</name>
    <name type="common">Fusarium scirpi</name>
    <dbReference type="NCBI Taxonomy" id="61235"/>
    <lineage>
        <taxon>Eukaryota</taxon>
        <taxon>Fungi</taxon>
        <taxon>Dikarya</taxon>
        <taxon>Ascomycota</taxon>
        <taxon>Pezizomycotina</taxon>
        <taxon>Sordariomycetes</taxon>
        <taxon>Hypocreomycetidae</taxon>
        <taxon>Hypocreales</taxon>
        <taxon>Nectriaceae</taxon>
        <taxon>Fusarium</taxon>
        <taxon>Fusarium incarnatum-equiseti species complex</taxon>
    </lineage>
</organism>
<protein>
    <submittedName>
        <fullName evidence="1">Uncharacterized protein</fullName>
    </submittedName>
</protein>
<evidence type="ECO:0000313" key="2">
    <source>
        <dbReference type="Proteomes" id="UP000693738"/>
    </source>
</evidence>
<reference evidence="1" key="1">
    <citation type="submission" date="2021-05" db="EMBL/GenBank/DDBJ databases">
        <authorList>
            <person name="Khan N."/>
        </authorList>
    </citation>
    <scope>NUCLEOTIDE SEQUENCE</scope>
</reference>
<name>A0A8J2NE72_FUSEQ</name>
<proteinExistence type="predicted"/>
<gene>
    <name evidence="1" type="ORF">FEQUK3_LOCUS1225</name>
</gene>